<dbReference type="Pfam" id="PF12679">
    <property type="entry name" value="ABC2_membrane_2"/>
    <property type="match status" value="1"/>
</dbReference>
<keyword evidence="1" id="KW-0812">Transmembrane</keyword>
<feature type="transmembrane region" description="Helical" evidence="1">
    <location>
        <begin position="327"/>
        <end position="348"/>
    </location>
</feature>
<feature type="transmembrane region" description="Helical" evidence="1">
    <location>
        <begin position="161"/>
        <end position="182"/>
    </location>
</feature>
<comment type="caution">
    <text evidence="2">The sequence shown here is derived from an EMBL/GenBank/DDBJ whole genome shotgun (WGS) entry which is preliminary data.</text>
</comment>
<evidence type="ECO:0000313" key="3">
    <source>
        <dbReference type="Proteomes" id="UP000245845"/>
    </source>
</evidence>
<feature type="transmembrane region" description="Helical" evidence="1">
    <location>
        <begin position="17"/>
        <end position="36"/>
    </location>
</feature>
<feature type="transmembrane region" description="Helical" evidence="1">
    <location>
        <begin position="212"/>
        <end position="234"/>
    </location>
</feature>
<keyword evidence="1" id="KW-0472">Membrane</keyword>
<dbReference type="EMBL" id="QGDL01000026">
    <property type="protein sequence ID" value="PWJ18007.1"/>
    <property type="molecule type" value="Genomic_DNA"/>
</dbReference>
<dbReference type="GO" id="GO:0140359">
    <property type="term" value="F:ABC-type transporter activity"/>
    <property type="evidence" value="ECO:0007669"/>
    <property type="project" value="InterPro"/>
</dbReference>
<keyword evidence="3" id="KW-1185">Reference proteome</keyword>
<dbReference type="GO" id="GO:0005886">
    <property type="term" value="C:plasma membrane"/>
    <property type="evidence" value="ECO:0007669"/>
    <property type="project" value="UniProtKB-SubCell"/>
</dbReference>
<feature type="transmembrane region" description="Helical" evidence="1">
    <location>
        <begin position="246"/>
        <end position="272"/>
    </location>
</feature>
<reference evidence="2 3" key="1">
    <citation type="submission" date="2018-05" db="EMBL/GenBank/DDBJ databases">
        <title>The Hungate 1000. A catalogue of reference genomes from the rumen microbiome.</title>
        <authorList>
            <person name="Kelly W."/>
        </authorList>
    </citation>
    <scope>NUCLEOTIDE SEQUENCE [LARGE SCALE GENOMIC DNA]</scope>
    <source>
        <strain evidence="2 3">NLAE-zl-C242</strain>
    </source>
</reference>
<dbReference type="Proteomes" id="UP000245845">
    <property type="component" value="Unassembled WGS sequence"/>
</dbReference>
<evidence type="ECO:0000313" key="2">
    <source>
        <dbReference type="EMBL" id="PWJ18007.1"/>
    </source>
</evidence>
<dbReference type="PANTHER" id="PTHR43471">
    <property type="entry name" value="ABC TRANSPORTER PERMEASE"/>
    <property type="match status" value="1"/>
</dbReference>
<dbReference type="AlphaFoldDB" id="A0A2Y9BMZ1"/>
<dbReference type="RefSeq" id="WP_109733981.1">
    <property type="nucleotide sequence ID" value="NZ_BAAACK010000027.1"/>
</dbReference>
<name>A0A2Y9BMZ1_9FIRM</name>
<dbReference type="OrthoDB" id="1769550at2"/>
<gene>
    <name evidence="2" type="ORF">A8806_12621</name>
</gene>
<dbReference type="PANTHER" id="PTHR43471:SF12">
    <property type="entry name" value="HYPOTHETICAL MEMBRANE PROTEIN, CONSERVED"/>
    <property type="match status" value="1"/>
</dbReference>
<organism evidence="2 3">
    <name type="scientific">Faecalicatena orotica</name>
    <dbReference type="NCBI Taxonomy" id="1544"/>
    <lineage>
        <taxon>Bacteria</taxon>
        <taxon>Bacillati</taxon>
        <taxon>Bacillota</taxon>
        <taxon>Clostridia</taxon>
        <taxon>Lachnospirales</taxon>
        <taxon>Lachnospiraceae</taxon>
        <taxon>Faecalicatena</taxon>
    </lineage>
</organism>
<evidence type="ECO:0000256" key="1">
    <source>
        <dbReference type="SAM" id="Phobius"/>
    </source>
</evidence>
<sequence length="354" mass="40468">MKAIIKREIRNYLKNPIFWIGLVIVIAGVYQCLAPYMKIHYFKSDEEIQKIKVSVLSDADIADGYLPASPEEQVELGAGRIKKSLTDDLKMSESEADEIIRGIQGMSAAEAAEYLRKYHFYGAEYVFEDYRYRQGTMEEVNGYISQKLENHAFSYYFSRKFADFGGLYMAFFSVILFAFLFIQDTRKNTYELLHTKPVRAWQYVLGKVGGGFLTGLLVLAVLNVVFMTLCFLCAKDSGFPVNPADFLFSTCVYILPNMLMIICVYTITALLFKNPLPAVPLLFLYIVYSNMGSTGPDGMYGYYGRPLAIMVRFPGTFFDTSPPPMVWLNQLFLVFASALLMTLAVYIWKRRRVY</sequence>
<protein>
    <submittedName>
        <fullName evidence="2">ABC-2 type transport system permease protein</fullName>
    </submittedName>
</protein>
<proteinExistence type="predicted"/>
<keyword evidence="1" id="KW-1133">Transmembrane helix</keyword>
<accession>A0A2Y9BMZ1</accession>